<reference evidence="6 7" key="1">
    <citation type="submission" date="2022-12" db="EMBL/GenBank/DDBJ databases">
        <authorList>
            <person name="Muema E."/>
        </authorList>
    </citation>
    <scope>NUCLEOTIDE SEQUENCE [LARGE SCALE GENOMIC DNA]</scope>
    <source>
        <strain evidence="7">1330</strain>
    </source>
</reference>
<evidence type="ECO:0000256" key="3">
    <source>
        <dbReference type="ARBA" id="ARBA00022448"/>
    </source>
</evidence>
<organism evidence="6 7">
    <name type="scientific">Mesorhizobium argentiipisi</name>
    <dbReference type="NCBI Taxonomy" id="3015175"/>
    <lineage>
        <taxon>Bacteria</taxon>
        <taxon>Pseudomonadati</taxon>
        <taxon>Pseudomonadota</taxon>
        <taxon>Alphaproteobacteria</taxon>
        <taxon>Hyphomicrobiales</taxon>
        <taxon>Phyllobacteriaceae</taxon>
        <taxon>Mesorhizobium</taxon>
    </lineage>
</organism>
<accession>A0ABU8KMC5</accession>
<feature type="domain" description="Solute-binding protein family 5" evidence="5">
    <location>
        <begin position="95"/>
        <end position="411"/>
    </location>
</feature>
<comment type="subcellular location">
    <subcellularLocation>
        <location evidence="1">Periplasm</location>
    </subcellularLocation>
</comment>
<evidence type="ECO:0000259" key="5">
    <source>
        <dbReference type="Pfam" id="PF00496"/>
    </source>
</evidence>
<dbReference type="InterPro" id="IPR030678">
    <property type="entry name" value="Peptide/Ni-bd"/>
</dbReference>
<comment type="caution">
    <text evidence="6">The sequence shown here is derived from an EMBL/GenBank/DDBJ whole genome shotgun (WGS) entry which is preliminary data.</text>
</comment>
<evidence type="ECO:0000256" key="4">
    <source>
        <dbReference type="ARBA" id="ARBA00022729"/>
    </source>
</evidence>
<evidence type="ECO:0000313" key="6">
    <source>
        <dbReference type="EMBL" id="MEI9406418.1"/>
    </source>
</evidence>
<keyword evidence="7" id="KW-1185">Reference proteome</keyword>
<comment type="similarity">
    <text evidence="2">Belongs to the bacterial solute-binding protein 5 family.</text>
</comment>
<proteinExistence type="inferred from homology"/>
<dbReference type="InterPro" id="IPR006311">
    <property type="entry name" value="TAT_signal"/>
</dbReference>
<name>A0ABU8KMC5_9HYPH</name>
<sequence>MTKENTFLSQLSRRQVLQAGVALGVFAAVSGGPSIAFAQSETPKQGGTLRVAVPGSATGSLDPHRTQGFVADIVRFTSLTDGLTEYLPDSTVGLVLAESFTANSDATEWTVKLHKGVKTHDGNEFVADDVIYTVERILDPKNPTKGSSLIGFVDPKAIEKVDDHTLVFKLKKPYGLFPNVWANRYLRMVPRNFDPAKPIATGPFKFVSFAVGQESVFEANEQYFRGRPPLDKVVLINVGEEVASINALRGGQVDISYTIPYTQAKVIEADPGLHILNNPSTMSIPIYMRTDIEPFNDVRVRKAMMLIADREQMVKVALSGYGLVGNDMNGRTVTPCATSAVPQRKQDIEEAKRLLAEAGKSGLKVDMIAYRGTAGMVECCQILAEQAKKAGVTINVKILEMAPFIANYPQWTFGVDFLSDLYLPVATRSLLPGSPFNTAHWDDKEFNALQEKAMASTDEGERCDTIAKMRAIENERGGNLIWGFANVLNGYRDNVKGLVPYSVDSPLYYVRNIWLA</sequence>
<evidence type="ECO:0000256" key="1">
    <source>
        <dbReference type="ARBA" id="ARBA00004418"/>
    </source>
</evidence>
<dbReference type="PANTHER" id="PTHR30290:SF9">
    <property type="entry name" value="OLIGOPEPTIDE-BINDING PROTEIN APPA"/>
    <property type="match status" value="1"/>
</dbReference>
<dbReference type="InterPro" id="IPR000914">
    <property type="entry name" value="SBP_5_dom"/>
</dbReference>
<dbReference type="InterPro" id="IPR039424">
    <property type="entry name" value="SBP_5"/>
</dbReference>
<dbReference type="Gene3D" id="3.90.76.10">
    <property type="entry name" value="Dipeptide-binding Protein, Domain 1"/>
    <property type="match status" value="1"/>
</dbReference>
<gene>
    <name evidence="6" type="ORF">O7A05_30295</name>
</gene>
<keyword evidence="4" id="KW-0732">Signal</keyword>
<dbReference type="EMBL" id="JAPYKO010000036">
    <property type="protein sequence ID" value="MEI9406418.1"/>
    <property type="molecule type" value="Genomic_DNA"/>
</dbReference>
<dbReference type="Gene3D" id="3.40.190.10">
    <property type="entry name" value="Periplasmic binding protein-like II"/>
    <property type="match status" value="1"/>
</dbReference>
<dbReference type="Pfam" id="PF00496">
    <property type="entry name" value="SBP_bac_5"/>
    <property type="match status" value="1"/>
</dbReference>
<dbReference type="CDD" id="cd08503">
    <property type="entry name" value="PBP2_NikA_DppA_OppA_like_17"/>
    <property type="match status" value="1"/>
</dbReference>
<evidence type="ECO:0000313" key="7">
    <source>
        <dbReference type="Proteomes" id="UP001366503"/>
    </source>
</evidence>
<dbReference type="PIRSF" id="PIRSF002741">
    <property type="entry name" value="MppA"/>
    <property type="match status" value="1"/>
</dbReference>
<keyword evidence="3" id="KW-0813">Transport</keyword>
<dbReference type="Gene3D" id="3.10.105.10">
    <property type="entry name" value="Dipeptide-binding Protein, Domain 3"/>
    <property type="match status" value="1"/>
</dbReference>
<dbReference type="SUPFAM" id="SSF53850">
    <property type="entry name" value="Periplasmic binding protein-like II"/>
    <property type="match status" value="1"/>
</dbReference>
<protein>
    <submittedName>
        <fullName evidence="6">ABC transporter substrate-binding protein</fullName>
    </submittedName>
</protein>
<dbReference type="Proteomes" id="UP001366503">
    <property type="component" value="Unassembled WGS sequence"/>
</dbReference>
<evidence type="ECO:0000256" key="2">
    <source>
        <dbReference type="ARBA" id="ARBA00005695"/>
    </source>
</evidence>
<dbReference type="RefSeq" id="WP_337096898.1">
    <property type="nucleotide sequence ID" value="NZ_JAPYKO010000036.1"/>
</dbReference>
<dbReference type="PROSITE" id="PS51318">
    <property type="entry name" value="TAT"/>
    <property type="match status" value="1"/>
</dbReference>
<dbReference type="PANTHER" id="PTHR30290">
    <property type="entry name" value="PERIPLASMIC BINDING COMPONENT OF ABC TRANSPORTER"/>
    <property type="match status" value="1"/>
</dbReference>